<proteinExistence type="predicted"/>
<dbReference type="Proteomes" id="UP000807504">
    <property type="component" value="Unassembled WGS sequence"/>
</dbReference>
<dbReference type="AlphaFoldDB" id="A0A8T0FV91"/>
<evidence type="ECO:0000313" key="2">
    <source>
        <dbReference type="Proteomes" id="UP000807504"/>
    </source>
</evidence>
<gene>
    <name evidence="1" type="ORF">HNY73_002130</name>
</gene>
<accession>A0A8T0FV91</accession>
<evidence type="ECO:0000313" key="1">
    <source>
        <dbReference type="EMBL" id="KAF8794118.1"/>
    </source>
</evidence>
<keyword evidence="2" id="KW-1185">Reference proteome</keyword>
<comment type="caution">
    <text evidence="1">The sequence shown here is derived from an EMBL/GenBank/DDBJ whole genome shotgun (WGS) entry which is preliminary data.</text>
</comment>
<reference evidence="1" key="2">
    <citation type="submission" date="2020-06" db="EMBL/GenBank/DDBJ databases">
        <authorList>
            <person name="Sheffer M."/>
        </authorList>
    </citation>
    <scope>NUCLEOTIDE SEQUENCE</scope>
</reference>
<name>A0A8T0FV91_ARGBR</name>
<sequence>MFPLIKCYVIIPEVQGRLTAISGWADLPGKWGIFVSLLNIVEWNEGREGIGGLARILTERTRLAFSHMAPKGGNDA</sequence>
<reference evidence="1" key="1">
    <citation type="journal article" date="2020" name="bioRxiv">
        <title>Chromosome-level reference genome of the European wasp spider Argiope bruennichi: a resource for studies on range expansion and evolutionary adaptation.</title>
        <authorList>
            <person name="Sheffer M.M."/>
            <person name="Hoppe A."/>
            <person name="Krehenwinkel H."/>
            <person name="Uhl G."/>
            <person name="Kuss A.W."/>
            <person name="Jensen L."/>
            <person name="Jensen C."/>
            <person name="Gillespie R.G."/>
            <person name="Hoff K.J."/>
            <person name="Prost S."/>
        </authorList>
    </citation>
    <scope>NUCLEOTIDE SEQUENCE</scope>
</reference>
<protein>
    <submittedName>
        <fullName evidence="1">Uncharacterized protein</fullName>
    </submittedName>
</protein>
<organism evidence="1 2">
    <name type="scientific">Argiope bruennichi</name>
    <name type="common">Wasp spider</name>
    <name type="synonym">Aranea bruennichi</name>
    <dbReference type="NCBI Taxonomy" id="94029"/>
    <lineage>
        <taxon>Eukaryota</taxon>
        <taxon>Metazoa</taxon>
        <taxon>Ecdysozoa</taxon>
        <taxon>Arthropoda</taxon>
        <taxon>Chelicerata</taxon>
        <taxon>Arachnida</taxon>
        <taxon>Araneae</taxon>
        <taxon>Araneomorphae</taxon>
        <taxon>Entelegynae</taxon>
        <taxon>Araneoidea</taxon>
        <taxon>Araneidae</taxon>
        <taxon>Argiope</taxon>
    </lineage>
</organism>
<dbReference type="EMBL" id="JABXBU010000002">
    <property type="protein sequence ID" value="KAF8794118.1"/>
    <property type="molecule type" value="Genomic_DNA"/>
</dbReference>